<dbReference type="Proteomes" id="UP000637643">
    <property type="component" value="Unassembled WGS sequence"/>
</dbReference>
<evidence type="ECO:0000313" key="2">
    <source>
        <dbReference type="Proteomes" id="UP000637643"/>
    </source>
</evidence>
<organism evidence="1 2">
    <name type="scientific">Paenibacillus albidus</name>
    <dbReference type="NCBI Taxonomy" id="2041023"/>
    <lineage>
        <taxon>Bacteria</taxon>
        <taxon>Bacillati</taxon>
        <taxon>Bacillota</taxon>
        <taxon>Bacilli</taxon>
        <taxon>Bacillales</taxon>
        <taxon>Paenibacillaceae</taxon>
        <taxon>Paenibacillus</taxon>
    </lineage>
</organism>
<accession>A0A917D5L4</accession>
<dbReference type="RefSeq" id="WP_229696487.1">
    <property type="nucleotide sequence ID" value="NZ_BMKR01000058.1"/>
</dbReference>
<name>A0A917D5L4_9BACL</name>
<dbReference type="EMBL" id="BMKR01000058">
    <property type="protein sequence ID" value="GGG12764.1"/>
    <property type="molecule type" value="Genomic_DNA"/>
</dbReference>
<protein>
    <recommendedName>
        <fullName evidence="3">Integrase catalytic domain-containing protein</fullName>
    </recommendedName>
</protein>
<evidence type="ECO:0000313" key="1">
    <source>
        <dbReference type="EMBL" id="GGG12764.1"/>
    </source>
</evidence>
<keyword evidence="2" id="KW-1185">Reference proteome</keyword>
<dbReference type="AlphaFoldDB" id="A0A917D5L4"/>
<comment type="caution">
    <text evidence="1">The sequence shown here is derived from an EMBL/GenBank/DDBJ whole genome shotgun (WGS) entry which is preliminary data.</text>
</comment>
<reference evidence="1" key="1">
    <citation type="journal article" date="2014" name="Int. J. Syst. Evol. Microbiol.">
        <title>Complete genome sequence of Corynebacterium casei LMG S-19264T (=DSM 44701T), isolated from a smear-ripened cheese.</title>
        <authorList>
            <consortium name="US DOE Joint Genome Institute (JGI-PGF)"/>
            <person name="Walter F."/>
            <person name="Albersmeier A."/>
            <person name="Kalinowski J."/>
            <person name="Ruckert C."/>
        </authorList>
    </citation>
    <scope>NUCLEOTIDE SEQUENCE</scope>
    <source>
        <strain evidence="1">CGMCC 1.16134</strain>
    </source>
</reference>
<sequence>MKQVYLVVFTKGKVERFNQVFDSFLSEVALEKPKTLARLSERFEVWLSECYQHKPHSALPDKRSPETAFRSDPKALLFMDLDTLTDAFLHSEKCKVDKSG</sequence>
<reference evidence="1" key="2">
    <citation type="submission" date="2020-09" db="EMBL/GenBank/DDBJ databases">
        <authorList>
            <person name="Sun Q."/>
            <person name="Zhou Y."/>
        </authorList>
    </citation>
    <scope>NUCLEOTIDE SEQUENCE</scope>
    <source>
        <strain evidence="1">CGMCC 1.16134</strain>
    </source>
</reference>
<proteinExistence type="predicted"/>
<evidence type="ECO:0008006" key="3">
    <source>
        <dbReference type="Google" id="ProtNLM"/>
    </source>
</evidence>
<gene>
    <name evidence="1" type="ORF">GCM10010912_66470</name>
</gene>